<dbReference type="Proteomes" id="UP000712673">
    <property type="component" value="Unassembled WGS sequence"/>
</dbReference>
<dbReference type="InterPro" id="IPR011856">
    <property type="entry name" value="tRNA_endonuc-like_dom_sf"/>
</dbReference>
<comment type="caution">
    <text evidence="1">The sequence shown here is derived from an EMBL/GenBank/DDBJ whole genome shotgun (WGS) entry which is preliminary data.</text>
</comment>
<dbReference type="EMBL" id="VGLS01000407">
    <property type="protein sequence ID" value="MBM3224799.1"/>
    <property type="molecule type" value="Genomic_DNA"/>
</dbReference>
<name>A0A937W3N3_UNCTE</name>
<evidence type="ECO:0000313" key="2">
    <source>
        <dbReference type="Proteomes" id="UP000712673"/>
    </source>
</evidence>
<dbReference type="SUPFAM" id="SSF52980">
    <property type="entry name" value="Restriction endonuclease-like"/>
    <property type="match status" value="1"/>
</dbReference>
<accession>A0A937W3N3</accession>
<dbReference type="InterPro" id="IPR011335">
    <property type="entry name" value="Restrct_endonuc-II-like"/>
</dbReference>
<dbReference type="InterPro" id="IPR014919">
    <property type="entry name" value="XisH"/>
</dbReference>
<sequence length="84" mass="9421">MFVDLGAERLIAAERHHEKIAVEIKSFQSPSAIRDLEMAQGLMLVNPGSVGRPFAELPYQDVPRLLPWAEYAVVHWQHGTLGVE</sequence>
<gene>
    <name evidence="1" type="ORF">FJZ47_13475</name>
</gene>
<dbReference type="AlphaFoldDB" id="A0A937W3N3"/>
<dbReference type="Gene3D" id="3.40.1350.10">
    <property type="match status" value="1"/>
</dbReference>
<proteinExistence type="predicted"/>
<organism evidence="1 2">
    <name type="scientific">Tectimicrobiota bacterium</name>
    <dbReference type="NCBI Taxonomy" id="2528274"/>
    <lineage>
        <taxon>Bacteria</taxon>
        <taxon>Pseudomonadati</taxon>
        <taxon>Nitrospinota/Tectimicrobiota group</taxon>
        <taxon>Candidatus Tectimicrobiota</taxon>
    </lineage>
</organism>
<dbReference type="GO" id="GO:0003676">
    <property type="term" value="F:nucleic acid binding"/>
    <property type="evidence" value="ECO:0007669"/>
    <property type="project" value="InterPro"/>
</dbReference>
<dbReference type="Pfam" id="PF08814">
    <property type="entry name" value="XisH"/>
    <property type="match status" value="1"/>
</dbReference>
<evidence type="ECO:0000313" key="1">
    <source>
        <dbReference type="EMBL" id="MBM3224799.1"/>
    </source>
</evidence>
<reference evidence="1" key="1">
    <citation type="submission" date="2019-03" db="EMBL/GenBank/DDBJ databases">
        <title>Lake Tanganyika Metagenome-Assembled Genomes (MAGs).</title>
        <authorList>
            <person name="Tran P."/>
        </authorList>
    </citation>
    <scope>NUCLEOTIDE SEQUENCE</scope>
    <source>
        <strain evidence="1">K_DeepCast_65m_m2_066</strain>
    </source>
</reference>
<protein>
    <submittedName>
        <fullName evidence="1">Uncharacterized protein</fullName>
    </submittedName>
</protein>